<dbReference type="Proteomes" id="UP000070427">
    <property type="component" value="Unassembled WGS sequence"/>
</dbReference>
<comment type="caution">
    <text evidence="1">The sequence shown here is derived from an EMBL/GenBank/DDBJ whole genome shotgun (WGS) entry which is preliminary data.</text>
</comment>
<name>A0A140L5M8_9FIRM</name>
<accession>A0A140L5M8</accession>
<organism evidence="1 2">
    <name type="scientific">Fervidicola ferrireducens</name>
    <dbReference type="NCBI Taxonomy" id="520764"/>
    <lineage>
        <taxon>Bacteria</taxon>
        <taxon>Bacillati</taxon>
        <taxon>Bacillota</taxon>
        <taxon>Clostridia</taxon>
        <taxon>Thermosediminibacterales</taxon>
        <taxon>Thermosediminibacteraceae</taxon>
        <taxon>Fervidicola</taxon>
    </lineage>
</organism>
<gene>
    <name evidence="1" type="ORF">AN618_17630</name>
</gene>
<reference evidence="1 2" key="1">
    <citation type="submission" date="2015-12" db="EMBL/GenBank/DDBJ databases">
        <title>Draft genome sequnece of Fervidicola ferrireducens strain Y170.</title>
        <authorList>
            <person name="Patel B.K."/>
        </authorList>
    </citation>
    <scope>NUCLEOTIDE SEQUENCE [LARGE SCALE GENOMIC DNA]</scope>
    <source>
        <strain evidence="1 2">Y170</strain>
    </source>
</reference>
<dbReference type="OrthoDB" id="9811802at2"/>
<protein>
    <submittedName>
        <fullName evidence="1">Uncharacterized protein</fullName>
    </submittedName>
</protein>
<keyword evidence="2" id="KW-1185">Reference proteome</keyword>
<dbReference type="AlphaFoldDB" id="A0A140L5M8"/>
<sequence length="64" mass="7743">MNKKECMNDRKVFLLMSYEIDEIQRKQAEKLYGVRCFIKLPEKLQERCSYQQLPSFLINTILKV</sequence>
<evidence type="ECO:0000313" key="2">
    <source>
        <dbReference type="Proteomes" id="UP000070427"/>
    </source>
</evidence>
<evidence type="ECO:0000313" key="1">
    <source>
        <dbReference type="EMBL" id="KXG75853.1"/>
    </source>
</evidence>
<dbReference type="RefSeq" id="WP_066353973.1">
    <property type="nucleotide sequence ID" value="NZ_LOED01000023.1"/>
</dbReference>
<dbReference type="EMBL" id="LOED01000023">
    <property type="protein sequence ID" value="KXG75853.1"/>
    <property type="molecule type" value="Genomic_DNA"/>
</dbReference>
<dbReference type="InParanoid" id="A0A140L5M8"/>
<proteinExistence type="predicted"/>